<proteinExistence type="predicted"/>
<dbReference type="Pfam" id="PF00400">
    <property type="entry name" value="WD40"/>
    <property type="match status" value="5"/>
</dbReference>
<dbReference type="SMART" id="SM00320">
    <property type="entry name" value="WD40"/>
    <property type="match status" value="7"/>
</dbReference>
<dbReference type="RefSeq" id="XP_007765179.1">
    <property type="nucleotide sequence ID" value="XM_007766989.1"/>
</dbReference>
<sequence length="319" mass="34934">MRMWDISTGQCCTGPRYNKEPLWSVASSPDGRCAALGGSNGTLFVRDIDSGKLLVPKNAEYTSTTGEMMSSNYQTRTIAWFPNGLQFASAGADYVVRIWSAETGDCIGDAFVYHTGTICSIDISSDGSSLASGSEDKTVCLWNRDSRELALDPLTGHTDTVTAVIFTPDDARLISGSNDGTIREWDRWTGSSLRVVKTHEQPEAIQTLSLSPDGFKLANGSTDGTVHLWDWTTDSSLAASFAHSGRVEALCFSPDGRHLFSGSDEHTVRVWDVVTEKDVHEISYEHDVRYVDYAPDGSTFLTVPESRVCIYDASNRRLT</sequence>
<dbReference type="Proteomes" id="UP000053558">
    <property type="component" value="Unassembled WGS sequence"/>
</dbReference>
<accession>A0A5M3N4Q6</accession>
<dbReference type="Gene3D" id="2.130.10.10">
    <property type="entry name" value="YVTN repeat-like/Quinoprotein amine dehydrogenase"/>
    <property type="match status" value="2"/>
</dbReference>
<protein>
    <submittedName>
        <fullName evidence="4">WD40 repeat-like protein</fullName>
    </submittedName>
</protein>
<name>A0A5M3N4Q6_CONPW</name>
<dbReference type="InterPro" id="IPR020472">
    <property type="entry name" value="WD40_PAC1"/>
</dbReference>
<dbReference type="PROSITE" id="PS50082">
    <property type="entry name" value="WD_REPEATS_2"/>
    <property type="match status" value="5"/>
</dbReference>
<dbReference type="CDD" id="cd00200">
    <property type="entry name" value="WD40"/>
    <property type="match status" value="1"/>
</dbReference>
<feature type="repeat" description="WD" evidence="3">
    <location>
        <begin position="240"/>
        <end position="281"/>
    </location>
</feature>
<dbReference type="KEGG" id="cput:CONPUDRAFT_118778"/>
<dbReference type="PANTHER" id="PTHR19848">
    <property type="entry name" value="WD40 REPEAT PROTEIN"/>
    <property type="match status" value="1"/>
</dbReference>
<dbReference type="OrthoDB" id="2691105at2759"/>
<keyword evidence="2" id="KW-0677">Repeat</keyword>
<feature type="repeat" description="WD" evidence="3">
    <location>
        <begin position="198"/>
        <end position="239"/>
    </location>
</feature>
<keyword evidence="5" id="KW-1185">Reference proteome</keyword>
<dbReference type="OMA" id="TRTIAWF"/>
<dbReference type="InterPro" id="IPR011047">
    <property type="entry name" value="Quinoprotein_ADH-like_sf"/>
</dbReference>
<dbReference type="SUPFAM" id="SSF50998">
    <property type="entry name" value="Quinoprotein alcohol dehydrogenase-like"/>
    <property type="match status" value="1"/>
</dbReference>
<reference evidence="5" key="1">
    <citation type="journal article" date="2012" name="Science">
        <title>The Paleozoic origin of enzymatic lignin decomposition reconstructed from 31 fungal genomes.</title>
        <authorList>
            <person name="Floudas D."/>
            <person name="Binder M."/>
            <person name="Riley R."/>
            <person name="Barry K."/>
            <person name="Blanchette R.A."/>
            <person name="Henrissat B."/>
            <person name="Martinez A.T."/>
            <person name="Otillar R."/>
            <person name="Spatafora J.W."/>
            <person name="Yadav J.S."/>
            <person name="Aerts A."/>
            <person name="Benoit I."/>
            <person name="Boyd A."/>
            <person name="Carlson A."/>
            <person name="Copeland A."/>
            <person name="Coutinho P.M."/>
            <person name="de Vries R.P."/>
            <person name="Ferreira P."/>
            <person name="Findley K."/>
            <person name="Foster B."/>
            <person name="Gaskell J."/>
            <person name="Glotzer D."/>
            <person name="Gorecki P."/>
            <person name="Heitman J."/>
            <person name="Hesse C."/>
            <person name="Hori C."/>
            <person name="Igarashi K."/>
            <person name="Jurgens J.A."/>
            <person name="Kallen N."/>
            <person name="Kersten P."/>
            <person name="Kohler A."/>
            <person name="Kuees U."/>
            <person name="Kumar T.K.A."/>
            <person name="Kuo A."/>
            <person name="LaButti K."/>
            <person name="Larrondo L.F."/>
            <person name="Lindquist E."/>
            <person name="Ling A."/>
            <person name="Lombard V."/>
            <person name="Lucas S."/>
            <person name="Lundell T."/>
            <person name="Martin R."/>
            <person name="McLaughlin D.J."/>
            <person name="Morgenstern I."/>
            <person name="Morin E."/>
            <person name="Murat C."/>
            <person name="Nagy L.G."/>
            <person name="Nolan M."/>
            <person name="Ohm R.A."/>
            <person name="Patyshakuliyeva A."/>
            <person name="Rokas A."/>
            <person name="Ruiz-Duenas F.J."/>
            <person name="Sabat G."/>
            <person name="Salamov A."/>
            <person name="Samejima M."/>
            <person name="Schmutz J."/>
            <person name="Slot J.C."/>
            <person name="St John F."/>
            <person name="Stenlid J."/>
            <person name="Sun H."/>
            <person name="Sun S."/>
            <person name="Syed K."/>
            <person name="Tsang A."/>
            <person name="Wiebenga A."/>
            <person name="Young D."/>
            <person name="Pisabarro A."/>
            <person name="Eastwood D.C."/>
            <person name="Martin F."/>
            <person name="Cullen D."/>
            <person name="Grigoriev I.V."/>
            <person name="Hibbett D.S."/>
        </authorList>
    </citation>
    <scope>NUCLEOTIDE SEQUENCE [LARGE SCALE GENOMIC DNA]</scope>
    <source>
        <strain evidence="5">RWD-64-598 SS2</strain>
    </source>
</reference>
<feature type="repeat" description="WD" evidence="3">
    <location>
        <begin position="68"/>
        <end position="109"/>
    </location>
</feature>
<dbReference type="EMBL" id="JH711574">
    <property type="protein sequence ID" value="EIW85825.1"/>
    <property type="molecule type" value="Genomic_DNA"/>
</dbReference>
<dbReference type="InterPro" id="IPR015943">
    <property type="entry name" value="WD40/YVTN_repeat-like_dom_sf"/>
</dbReference>
<dbReference type="InterPro" id="IPR001680">
    <property type="entry name" value="WD40_rpt"/>
</dbReference>
<dbReference type="GeneID" id="19199420"/>
<gene>
    <name evidence="4" type="ORF">CONPUDRAFT_118778</name>
</gene>
<evidence type="ECO:0000313" key="4">
    <source>
        <dbReference type="EMBL" id="EIW85825.1"/>
    </source>
</evidence>
<evidence type="ECO:0000256" key="2">
    <source>
        <dbReference type="ARBA" id="ARBA00022737"/>
    </source>
</evidence>
<evidence type="ECO:0000256" key="3">
    <source>
        <dbReference type="PROSITE-ProRule" id="PRU00221"/>
    </source>
</evidence>
<evidence type="ECO:0000313" key="5">
    <source>
        <dbReference type="Proteomes" id="UP000053558"/>
    </source>
</evidence>
<dbReference type="AlphaFoldDB" id="A0A5M3N4Q6"/>
<keyword evidence="1 3" id="KW-0853">WD repeat</keyword>
<dbReference type="PRINTS" id="PR00320">
    <property type="entry name" value="GPROTEINBRPT"/>
</dbReference>
<dbReference type="PROSITE" id="PS50294">
    <property type="entry name" value="WD_REPEATS_REGION"/>
    <property type="match status" value="4"/>
</dbReference>
<organism evidence="4 5">
    <name type="scientific">Coniophora puteana (strain RWD-64-598)</name>
    <name type="common">Brown rot fungus</name>
    <dbReference type="NCBI Taxonomy" id="741705"/>
    <lineage>
        <taxon>Eukaryota</taxon>
        <taxon>Fungi</taxon>
        <taxon>Dikarya</taxon>
        <taxon>Basidiomycota</taxon>
        <taxon>Agaricomycotina</taxon>
        <taxon>Agaricomycetes</taxon>
        <taxon>Agaricomycetidae</taxon>
        <taxon>Boletales</taxon>
        <taxon>Coniophorineae</taxon>
        <taxon>Coniophoraceae</taxon>
        <taxon>Coniophora</taxon>
    </lineage>
</organism>
<feature type="repeat" description="WD" evidence="3">
    <location>
        <begin position="111"/>
        <end position="152"/>
    </location>
</feature>
<dbReference type="PANTHER" id="PTHR19848:SF8">
    <property type="entry name" value="F-BOX AND WD REPEAT DOMAIN CONTAINING 7"/>
    <property type="match status" value="1"/>
</dbReference>
<feature type="repeat" description="WD" evidence="3">
    <location>
        <begin position="154"/>
        <end position="195"/>
    </location>
</feature>
<evidence type="ECO:0000256" key="1">
    <source>
        <dbReference type="ARBA" id="ARBA00022574"/>
    </source>
</evidence>
<comment type="caution">
    <text evidence="4">The sequence shown here is derived from an EMBL/GenBank/DDBJ whole genome shotgun (WGS) entry which is preliminary data.</text>
</comment>